<evidence type="ECO:0000259" key="3">
    <source>
        <dbReference type="PROSITE" id="PS51747"/>
    </source>
</evidence>
<dbReference type="Gene3D" id="3.40.140.10">
    <property type="entry name" value="Cytidine Deaminase, domain 2"/>
    <property type="match status" value="1"/>
</dbReference>
<evidence type="ECO:0000313" key="4">
    <source>
        <dbReference type="Proteomes" id="UP000887575"/>
    </source>
</evidence>
<dbReference type="GO" id="GO:0005634">
    <property type="term" value="C:nucleus"/>
    <property type="evidence" value="ECO:0007669"/>
    <property type="project" value="TreeGrafter"/>
</dbReference>
<dbReference type="InterPro" id="IPR016193">
    <property type="entry name" value="Cytidine_deaminase-like"/>
</dbReference>
<comment type="similarity">
    <text evidence="2">Belongs to the cytidine and deoxycytidylate deaminase family. ADAT3 subfamily.</text>
</comment>
<keyword evidence="1" id="KW-0819">tRNA processing</keyword>
<name>A0AAF3J6V5_9BILA</name>
<evidence type="ECO:0000256" key="2">
    <source>
        <dbReference type="ARBA" id="ARBA00038160"/>
    </source>
</evidence>
<dbReference type="PROSITE" id="PS51747">
    <property type="entry name" value="CYT_DCMP_DEAMINASES_2"/>
    <property type="match status" value="1"/>
</dbReference>
<dbReference type="Proteomes" id="UP000887575">
    <property type="component" value="Unassembled WGS sequence"/>
</dbReference>
<feature type="domain" description="CMP/dCMP-type deaminase" evidence="3">
    <location>
        <begin position="163"/>
        <end position="294"/>
    </location>
</feature>
<keyword evidence="4" id="KW-1185">Reference proteome</keyword>
<proteinExistence type="inferred from homology"/>
<sequence>MLKRCGERDDSNGEECPAKRREFEPTLNGHRIAPSVSGINFRVLPILPAELTTFEVPLVQFYVVHVLQLQTIGQLIKTLPDIPDEFRHLKRIKKGMMLVCPVHCESLFEEAKKKLLGLNLPLEFQIVEVPAKKPLTERQFEFAKEKWPTSFHSMPEIEKVLADQPFDGDESRIILANMSKVPSNGCLIADGERSLAESTHGTMLLEHAALEAIRNLAKYQQSEAYSVEENRFAYLATGCDVFLEQEPCAMCAMGLVHARAKRVFFRNRSSNGVLASGNWHLHLEPAINHHYQVFEVKIDNFDVNANASRHCGGIL</sequence>
<reference evidence="5" key="1">
    <citation type="submission" date="2024-02" db="UniProtKB">
        <authorList>
            <consortium name="WormBaseParasite"/>
        </authorList>
    </citation>
    <scope>IDENTIFICATION</scope>
</reference>
<dbReference type="GO" id="GO:0008033">
    <property type="term" value="P:tRNA processing"/>
    <property type="evidence" value="ECO:0007669"/>
    <property type="project" value="UniProtKB-KW"/>
</dbReference>
<dbReference type="Pfam" id="PF00383">
    <property type="entry name" value="dCMP_cyt_deam_1"/>
    <property type="match status" value="1"/>
</dbReference>
<dbReference type="InterPro" id="IPR002125">
    <property type="entry name" value="CMP_dCMP_dom"/>
</dbReference>
<dbReference type="PANTHER" id="PTHR11079:SF156">
    <property type="entry name" value="INACTIVE TRNA-SPECIFIC ADENOSINE DEAMINASE-LIKE PROTEIN 3-RELATED"/>
    <property type="match status" value="1"/>
</dbReference>
<accession>A0AAF3J6V5</accession>
<evidence type="ECO:0000313" key="5">
    <source>
        <dbReference type="WBParaSite" id="MBELARI_LOCUS19886"/>
    </source>
</evidence>
<protein>
    <submittedName>
        <fullName evidence="5">CMP/dCMP-type deaminase domain-containing protein</fullName>
    </submittedName>
</protein>
<dbReference type="AlphaFoldDB" id="A0AAF3J6V5"/>
<organism evidence="4 5">
    <name type="scientific">Mesorhabditis belari</name>
    <dbReference type="NCBI Taxonomy" id="2138241"/>
    <lineage>
        <taxon>Eukaryota</taxon>
        <taxon>Metazoa</taxon>
        <taxon>Ecdysozoa</taxon>
        <taxon>Nematoda</taxon>
        <taxon>Chromadorea</taxon>
        <taxon>Rhabditida</taxon>
        <taxon>Rhabditina</taxon>
        <taxon>Rhabditomorpha</taxon>
        <taxon>Rhabditoidea</taxon>
        <taxon>Rhabditidae</taxon>
        <taxon>Mesorhabditinae</taxon>
        <taxon>Mesorhabditis</taxon>
    </lineage>
</organism>
<evidence type="ECO:0000256" key="1">
    <source>
        <dbReference type="ARBA" id="ARBA00022694"/>
    </source>
</evidence>
<dbReference type="WBParaSite" id="MBELARI_LOCUS19886">
    <property type="protein sequence ID" value="MBELARI_LOCUS19886"/>
    <property type="gene ID" value="MBELARI_LOCUS19886"/>
</dbReference>
<dbReference type="SUPFAM" id="SSF53927">
    <property type="entry name" value="Cytidine deaminase-like"/>
    <property type="match status" value="1"/>
</dbReference>
<dbReference type="PANTHER" id="PTHR11079">
    <property type="entry name" value="CYTOSINE DEAMINASE FAMILY MEMBER"/>
    <property type="match status" value="1"/>
</dbReference>
<dbReference type="GO" id="GO:0052717">
    <property type="term" value="F:tRNA-specific adenosine-34 deaminase activity"/>
    <property type="evidence" value="ECO:0007669"/>
    <property type="project" value="TreeGrafter"/>
</dbReference>
<dbReference type="GO" id="GO:0005737">
    <property type="term" value="C:cytoplasm"/>
    <property type="evidence" value="ECO:0007669"/>
    <property type="project" value="TreeGrafter"/>
</dbReference>